<sequence>MDSEAIYQALFDWLSMHIEGLATVNRRLRHFSHVQPAERPALFITQGNQQEVPIKGLDAKVELAAELYLYIHEGDHDKAPCTQLNLYIDRIREAIKPAHPEVCEYQTLNGLVEHCWIDGTIEVYEAVENLLDDQAIAIIPVRILTTN</sequence>
<protein>
    <submittedName>
        <fullName evidence="1">Uncharacterized protein</fullName>
    </submittedName>
</protein>
<dbReference type="EMBL" id="NEXX01000003">
    <property type="protein sequence ID" value="OUY07006.1"/>
    <property type="molecule type" value="Genomic_DNA"/>
</dbReference>
<name>A0A1Z9YXU6_9GAMM</name>
<proteinExistence type="predicted"/>
<gene>
    <name evidence="1" type="ORF">CAP51_09935</name>
</gene>
<reference evidence="1 2" key="1">
    <citation type="submission" date="2017-05" db="EMBL/GenBank/DDBJ databases">
        <title>Acinetobacter populi ANC 5415 (= PBJ7), whole genome shotgun sequencing project.</title>
        <authorList>
            <person name="Nemec A."/>
            <person name="Radolfova-Krizova L."/>
        </authorList>
    </citation>
    <scope>NUCLEOTIDE SEQUENCE [LARGE SCALE GENOMIC DNA]</scope>
    <source>
        <strain evidence="1 2">PBJ7</strain>
    </source>
</reference>
<dbReference type="AlphaFoldDB" id="A0A1Z9YXU6"/>
<accession>A0A1Z9YXU6</accession>
<dbReference type="Proteomes" id="UP000196536">
    <property type="component" value="Unassembled WGS sequence"/>
</dbReference>
<dbReference type="RefSeq" id="WP_087620608.1">
    <property type="nucleotide sequence ID" value="NZ_NEXX01000003.1"/>
</dbReference>
<comment type="caution">
    <text evidence="1">The sequence shown here is derived from an EMBL/GenBank/DDBJ whole genome shotgun (WGS) entry which is preliminary data.</text>
</comment>
<evidence type="ECO:0000313" key="2">
    <source>
        <dbReference type="Proteomes" id="UP000196536"/>
    </source>
</evidence>
<organism evidence="1 2">
    <name type="scientific">Acinetobacter populi</name>
    <dbReference type="NCBI Taxonomy" id="1582270"/>
    <lineage>
        <taxon>Bacteria</taxon>
        <taxon>Pseudomonadati</taxon>
        <taxon>Pseudomonadota</taxon>
        <taxon>Gammaproteobacteria</taxon>
        <taxon>Moraxellales</taxon>
        <taxon>Moraxellaceae</taxon>
        <taxon>Acinetobacter</taxon>
    </lineage>
</organism>
<evidence type="ECO:0000313" key="1">
    <source>
        <dbReference type="EMBL" id="OUY07006.1"/>
    </source>
</evidence>
<keyword evidence="2" id="KW-1185">Reference proteome</keyword>
<dbReference type="OrthoDB" id="6687756at2"/>